<proteinExistence type="predicted"/>
<gene>
    <name evidence="1" type="ORF">BD410DRAFT_793274</name>
</gene>
<accession>A0A4Y7PUX1</accession>
<keyword evidence="2" id="KW-1185">Reference proteome</keyword>
<organism evidence="1 2">
    <name type="scientific">Rickenella mellea</name>
    <dbReference type="NCBI Taxonomy" id="50990"/>
    <lineage>
        <taxon>Eukaryota</taxon>
        <taxon>Fungi</taxon>
        <taxon>Dikarya</taxon>
        <taxon>Basidiomycota</taxon>
        <taxon>Agaricomycotina</taxon>
        <taxon>Agaricomycetes</taxon>
        <taxon>Hymenochaetales</taxon>
        <taxon>Rickenellaceae</taxon>
        <taxon>Rickenella</taxon>
    </lineage>
</organism>
<dbReference type="VEuPathDB" id="FungiDB:BD410DRAFT_793274"/>
<protein>
    <submittedName>
        <fullName evidence="1">Uncharacterized protein</fullName>
    </submittedName>
</protein>
<evidence type="ECO:0000313" key="2">
    <source>
        <dbReference type="Proteomes" id="UP000294933"/>
    </source>
</evidence>
<evidence type="ECO:0000313" key="1">
    <source>
        <dbReference type="EMBL" id="TDL18389.1"/>
    </source>
</evidence>
<name>A0A4Y7PUX1_9AGAM</name>
<dbReference type="EMBL" id="ML170208">
    <property type="protein sequence ID" value="TDL18389.1"/>
    <property type="molecule type" value="Genomic_DNA"/>
</dbReference>
<dbReference type="AlphaFoldDB" id="A0A4Y7PUX1"/>
<reference evidence="1 2" key="1">
    <citation type="submission" date="2018-06" db="EMBL/GenBank/DDBJ databases">
        <title>A transcriptomic atlas of mushroom development highlights an independent origin of complex multicellularity.</title>
        <authorList>
            <consortium name="DOE Joint Genome Institute"/>
            <person name="Krizsan K."/>
            <person name="Almasi E."/>
            <person name="Merenyi Z."/>
            <person name="Sahu N."/>
            <person name="Viragh M."/>
            <person name="Koszo T."/>
            <person name="Mondo S."/>
            <person name="Kiss B."/>
            <person name="Balint B."/>
            <person name="Kues U."/>
            <person name="Barry K."/>
            <person name="Hegedus J.C."/>
            <person name="Henrissat B."/>
            <person name="Johnson J."/>
            <person name="Lipzen A."/>
            <person name="Ohm R."/>
            <person name="Nagy I."/>
            <person name="Pangilinan J."/>
            <person name="Yan J."/>
            <person name="Xiong Y."/>
            <person name="Grigoriev I.V."/>
            <person name="Hibbett D.S."/>
            <person name="Nagy L.G."/>
        </authorList>
    </citation>
    <scope>NUCLEOTIDE SEQUENCE [LARGE SCALE GENOMIC DNA]</scope>
    <source>
        <strain evidence="1 2">SZMC22713</strain>
    </source>
</reference>
<dbReference type="Proteomes" id="UP000294933">
    <property type="component" value="Unassembled WGS sequence"/>
</dbReference>
<sequence>MDTVAWRGHLFIIAAAALIADSPTVVYRRLLIRTDLDWIKRVFFGAVINAFDARIF</sequence>